<evidence type="ECO:0000313" key="2">
    <source>
        <dbReference type="EMBL" id="POB06429.1"/>
    </source>
</evidence>
<keyword evidence="2" id="KW-0378">Hydrolase</keyword>
<gene>
    <name evidence="2" type="ORF">C1949_01445</name>
</gene>
<dbReference type="AlphaFoldDB" id="A0A2P4F0A0"/>
<evidence type="ECO:0000313" key="3">
    <source>
        <dbReference type="Proteomes" id="UP000243451"/>
    </source>
</evidence>
<comment type="caution">
    <text evidence="2">The sequence shown here is derived from an EMBL/GenBank/DDBJ whole genome shotgun (WGS) entry which is preliminary data.</text>
</comment>
<dbReference type="Proteomes" id="UP000243451">
    <property type="component" value="Unassembled WGS sequence"/>
</dbReference>
<organism evidence="2 3">
    <name type="scientific">Halopseudomonas oceani</name>
    <dbReference type="NCBI Taxonomy" id="1708783"/>
    <lineage>
        <taxon>Bacteria</taxon>
        <taxon>Pseudomonadati</taxon>
        <taxon>Pseudomonadota</taxon>
        <taxon>Gammaproteobacteria</taxon>
        <taxon>Pseudomonadales</taxon>
        <taxon>Pseudomonadaceae</taxon>
        <taxon>Halopseudomonas</taxon>
    </lineage>
</organism>
<dbReference type="EMBL" id="PPSK01000001">
    <property type="protein sequence ID" value="POB06429.1"/>
    <property type="molecule type" value="Genomic_DNA"/>
</dbReference>
<protein>
    <submittedName>
        <fullName evidence="2">Alpha/beta hydrolase</fullName>
    </submittedName>
</protein>
<dbReference type="InterPro" id="IPR029058">
    <property type="entry name" value="AB_hydrolase_fold"/>
</dbReference>
<feature type="domain" description="AB hydrolase-1" evidence="1">
    <location>
        <begin position="120"/>
        <end position="302"/>
    </location>
</feature>
<evidence type="ECO:0000259" key="1">
    <source>
        <dbReference type="Pfam" id="PF12697"/>
    </source>
</evidence>
<keyword evidence="3" id="KW-1185">Reference proteome</keyword>
<dbReference type="Gene3D" id="3.40.50.1820">
    <property type="entry name" value="alpha/beta hydrolase"/>
    <property type="match status" value="1"/>
</dbReference>
<sequence length="312" mass="35421">MQLLIGLIGLFFIVAFSLRRWLLRRESPQVQAVEFAGELYRVGLATVARRGPEDAEQTVIVMPGFVENFLYFTEHYQDPSLQLILLTSADYHVPVNRPQFSKASWVSEPQARPCTIAYDAEVLNQALENLANGKQVRVHGHSRGGAVVLEAARQRPDLFAQVEVVLEAPVLPQGKPYRDVPRFFRWFLPFYLFAWQQQPISASNRQLFGPLDDPRKRELIMALPFNPKHGSTFVCNILDLADWMQNNTPDIYQHVRRGAIMVPSRDRILDPRAMLRSAQQAESLQIIEIDGCSHLITADRPDCIPPLATPTP</sequence>
<accession>A0A2P4F0A0</accession>
<dbReference type="GO" id="GO:0016787">
    <property type="term" value="F:hydrolase activity"/>
    <property type="evidence" value="ECO:0007669"/>
    <property type="project" value="UniProtKB-KW"/>
</dbReference>
<dbReference type="InterPro" id="IPR000073">
    <property type="entry name" value="AB_hydrolase_1"/>
</dbReference>
<dbReference type="RefSeq" id="WP_104736683.1">
    <property type="nucleotide sequence ID" value="NZ_BMHR01000002.1"/>
</dbReference>
<reference evidence="2 3" key="1">
    <citation type="submission" date="2018-01" db="EMBL/GenBank/DDBJ databases">
        <title>Draft genome of the type strain Pseudomonas oceani DSM 100277 isolated from the deep water in Okinawa trough, northwestern Pacific Ocean.</title>
        <authorList>
            <person name="Gomila M."/>
            <person name="Mulet M."/>
            <person name="Garcia-Valdes E."/>
            <person name="Lalucat J."/>
        </authorList>
    </citation>
    <scope>NUCLEOTIDE SEQUENCE [LARGE SCALE GENOMIC DNA]</scope>
    <source>
        <strain evidence="2 3">DSM 100277</strain>
    </source>
</reference>
<dbReference type="OrthoDB" id="5733028at2"/>
<dbReference type="Pfam" id="PF12697">
    <property type="entry name" value="Abhydrolase_6"/>
    <property type="match status" value="1"/>
</dbReference>
<proteinExistence type="predicted"/>
<name>A0A2P4F0A0_9GAMM</name>
<dbReference type="SUPFAM" id="SSF53474">
    <property type="entry name" value="alpha/beta-Hydrolases"/>
    <property type="match status" value="1"/>
</dbReference>